<dbReference type="SUPFAM" id="SSF54427">
    <property type="entry name" value="NTF2-like"/>
    <property type="match status" value="1"/>
</dbReference>
<dbReference type="RefSeq" id="WP_354618728.1">
    <property type="nucleotide sequence ID" value="NZ_JBEWYP010000006.1"/>
</dbReference>
<organism evidence="2 3">
    <name type="scientific">Sediminicola luteus</name>
    <dbReference type="NCBI Taxonomy" id="319238"/>
    <lineage>
        <taxon>Bacteria</taxon>
        <taxon>Pseudomonadati</taxon>
        <taxon>Bacteroidota</taxon>
        <taxon>Flavobacteriia</taxon>
        <taxon>Flavobacteriales</taxon>
        <taxon>Flavobacteriaceae</taxon>
        <taxon>Sediminicola</taxon>
    </lineage>
</organism>
<dbReference type="EMBL" id="JBEWYP010000006">
    <property type="protein sequence ID" value="MET7029927.1"/>
    <property type="molecule type" value="Genomic_DNA"/>
</dbReference>
<keyword evidence="3" id="KW-1185">Reference proteome</keyword>
<comment type="caution">
    <text evidence="2">The sequence shown here is derived from an EMBL/GenBank/DDBJ whole genome shotgun (WGS) entry which is preliminary data.</text>
</comment>
<accession>A0ABV2TYF2</accession>
<evidence type="ECO:0000259" key="1">
    <source>
        <dbReference type="Pfam" id="PF12680"/>
    </source>
</evidence>
<protein>
    <submittedName>
        <fullName evidence="2">Nuclear transport factor 2 family protein</fullName>
    </submittedName>
</protein>
<dbReference type="Pfam" id="PF12680">
    <property type="entry name" value="SnoaL_2"/>
    <property type="match status" value="1"/>
</dbReference>
<evidence type="ECO:0000313" key="3">
    <source>
        <dbReference type="Proteomes" id="UP001549773"/>
    </source>
</evidence>
<dbReference type="Proteomes" id="UP001549773">
    <property type="component" value="Unassembled WGS sequence"/>
</dbReference>
<dbReference type="InterPro" id="IPR037401">
    <property type="entry name" value="SnoaL-like"/>
</dbReference>
<dbReference type="Gene3D" id="3.10.450.50">
    <property type="match status" value="1"/>
</dbReference>
<proteinExistence type="predicted"/>
<gene>
    <name evidence="2" type="ORF">ABXZ32_10995</name>
</gene>
<name>A0ABV2TYF2_9FLAO</name>
<reference evidence="2 3" key="1">
    <citation type="submission" date="2024-07" db="EMBL/GenBank/DDBJ databases">
        <title>The genome sequence of type strain Sediminicola luteus GDMCC 1.2596T.</title>
        <authorList>
            <person name="Liu Y."/>
        </authorList>
    </citation>
    <scope>NUCLEOTIDE SEQUENCE [LARGE SCALE GENOMIC DNA]</scope>
    <source>
        <strain evidence="2 3">GDMCC 1.2596</strain>
    </source>
</reference>
<evidence type="ECO:0000313" key="2">
    <source>
        <dbReference type="EMBL" id="MET7029927.1"/>
    </source>
</evidence>
<dbReference type="InterPro" id="IPR032710">
    <property type="entry name" value="NTF2-like_dom_sf"/>
</dbReference>
<feature type="domain" description="SnoaL-like" evidence="1">
    <location>
        <begin position="11"/>
        <end position="114"/>
    </location>
</feature>
<sequence length="139" mass="15575">MNTIHPNVAVLQQFNPNNISASINIIAEDIIFHYYNPMLPDMHGDYLGKEGFMEFFGKIAGQTKGTFKVTPLSITPMGNELVVTHVKDSMTLDGQQLVIDAVVVWRILDGKIKEAWDIPAVYTAETINKNNSTHTKQKE</sequence>